<dbReference type="GO" id="GO:0003697">
    <property type="term" value="F:single-stranded DNA binding"/>
    <property type="evidence" value="ECO:0007669"/>
    <property type="project" value="InterPro"/>
</dbReference>
<protein>
    <recommendedName>
        <fullName evidence="6">Antirestriction protein ArdC</fullName>
    </recommendedName>
</protein>
<dbReference type="RefSeq" id="WP_182615149.1">
    <property type="nucleotide sequence ID" value="NZ_BAAATF010000007.1"/>
</dbReference>
<feature type="region of interest" description="Disordered" evidence="1">
    <location>
        <begin position="313"/>
        <end position="364"/>
    </location>
</feature>
<dbReference type="Proteomes" id="UP000540568">
    <property type="component" value="Unassembled WGS sequence"/>
</dbReference>
<feature type="compositionally biased region" description="Polar residues" evidence="1">
    <location>
        <begin position="323"/>
        <end position="358"/>
    </location>
</feature>
<evidence type="ECO:0000259" key="3">
    <source>
        <dbReference type="Pfam" id="PF08401"/>
    </source>
</evidence>
<name>A0A7W3J7I8_9MICO</name>
<evidence type="ECO:0000256" key="1">
    <source>
        <dbReference type="SAM" id="MobiDB-lite"/>
    </source>
</evidence>
<reference evidence="4 5" key="1">
    <citation type="submission" date="2020-07" db="EMBL/GenBank/DDBJ databases">
        <title>Sequencing the genomes of 1000 actinobacteria strains.</title>
        <authorList>
            <person name="Klenk H.-P."/>
        </authorList>
    </citation>
    <scope>NUCLEOTIDE SEQUENCE [LARGE SCALE GENOMIC DNA]</scope>
    <source>
        <strain evidence="4 5">DSM 44121</strain>
    </source>
</reference>
<proteinExistence type="predicted"/>
<dbReference type="Gene3D" id="1.10.10.2910">
    <property type="match status" value="1"/>
</dbReference>
<organism evidence="4 5">
    <name type="scientific">Promicromonospora sukumoe</name>
    <dbReference type="NCBI Taxonomy" id="88382"/>
    <lineage>
        <taxon>Bacteria</taxon>
        <taxon>Bacillati</taxon>
        <taxon>Actinomycetota</taxon>
        <taxon>Actinomycetes</taxon>
        <taxon>Micrococcales</taxon>
        <taxon>Promicromonosporaceae</taxon>
        <taxon>Promicromonospora</taxon>
    </lineage>
</organism>
<dbReference type="InterPro" id="IPR010359">
    <property type="entry name" value="IrrE_HExxH"/>
</dbReference>
<dbReference type="Pfam" id="PF08401">
    <property type="entry name" value="ArdcN"/>
    <property type="match status" value="1"/>
</dbReference>
<comment type="caution">
    <text evidence="4">The sequence shown here is derived from an EMBL/GenBank/DDBJ whole genome shotgun (WGS) entry which is preliminary data.</text>
</comment>
<keyword evidence="5" id="KW-1185">Reference proteome</keyword>
<accession>A0A7W3J7I8</accession>
<dbReference type="InterPro" id="IPR013610">
    <property type="entry name" value="ArdC_N"/>
</dbReference>
<evidence type="ECO:0000313" key="4">
    <source>
        <dbReference type="EMBL" id="MBA8807604.1"/>
    </source>
</evidence>
<feature type="domain" description="IrrE N-terminal-like" evidence="2">
    <location>
        <begin position="203"/>
        <end position="271"/>
    </location>
</feature>
<evidence type="ECO:0000259" key="2">
    <source>
        <dbReference type="Pfam" id="PF06114"/>
    </source>
</evidence>
<gene>
    <name evidence="4" type="ORF">FHX71_001546</name>
</gene>
<dbReference type="EMBL" id="JACGWV010000001">
    <property type="protein sequence ID" value="MBA8807604.1"/>
    <property type="molecule type" value="Genomic_DNA"/>
</dbReference>
<dbReference type="Pfam" id="PF06114">
    <property type="entry name" value="Peptidase_M78"/>
    <property type="match status" value="1"/>
</dbReference>
<sequence>MREDTRTPDDQIADRIARLDALHERLASAIDRLVTGQDWRRAIEFAARFRSRSFNNTLLIWVQHAAAHEEGRVPDPYPTRVAGYKQWKALGRSVDKGQAGYQILAPVTARVAVTEDGLWRRLGKGEKPEAGETAKSRMVGVRPAYVWDVSQTSGDPLPTQPAPALLEGEAPPGLWDGLAHQIQAAGFTLHEAPTAAAIDGANGVTHWLKRTVHVRADMDPAARVKTLAHELGHVILHDRDDVDAVVHRGIAEVEAESFALMVAASHGMNTERYTVPYVATWASRVPGQDPVTTIQKTATRVRTAALQALEQLETPQIPDGEPPSSSISTVVADSQAGPRQTASAAQSALPRPTQSSTGAEGPGV</sequence>
<evidence type="ECO:0008006" key="6">
    <source>
        <dbReference type="Google" id="ProtNLM"/>
    </source>
</evidence>
<dbReference type="AlphaFoldDB" id="A0A7W3J7I8"/>
<evidence type="ECO:0000313" key="5">
    <source>
        <dbReference type="Proteomes" id="UP000540568"/>
    </source>
</evidence>
<feature type="domain" description="N-terminal" evidence="3">
    <location>
        <begin position="37"/>
        <end position="127"/>
    </location>
</feature>